<name>A0A8J8P477_HALGN</name>
<dbReference type="AlphaFoldDB" id="A0A8J8P477"/>
<accession>A0A8J8P477</accession>
<sequence>MERISIDFTFYKRMVNNQASKYFGIIEECIFKKAHIASLYLFLVTRKRHSARLKSHSNNTLISERIRFSPGIHHRGDYKNIQVSAFPYFVRTSFLSAQSIDRKRFYIRLVGCLIPKSFCMCLLHSSDFVVLVIDKVLISAQDFLTLELQQVNSINLKCIAKPNQMLFA</sequence>
<dbReference type="Proteomes" id="UP000785679">
    <property type="component" value="Unassembled WGS sequence"/>
</dbReference>
<reference evidence="1" key="1">
    <citation type="submission" date="2019-06" db="EMBL/GenBank/DDBJ databases">
        <authorList>
            <person name="Zheng W."/>
        </authorList>
    </citation>
    <scope>NUCLEOTIDE SEQUENCE</scope>
    <source>
        <strain evidence="1">QDHG01</strain>
    </source>
</reference>
<evidence type="ECO:0000313" key="1">
    <source>
        <dbReference type="EMBL" id="TNV87121.1"/>
    </source>
</evidence>
<protein>
    <submittedName>
        <fullName evidence="1">Uncharacterized protein</fullName>
    </submittedName>
</protein>
<dbReference type="EMBL" id="RRYP01000617">
    <property type="protein sequence ID" value="TNV87121.1"/>
    <property type="molecule type" value="Genomic_DNA"/>
</dbReference>
<proteinExistence type="predicted"/>
<comment type="caution">
    <text evidence="1">The sequence shown here is derived from an EMBL/GenBank/DDBJ whole genome shotgun (WGS) entry which is preliminary data.</text>
</comment>
<organism evidence="1 2">
    <name type="scientific">Halteria grandinella</name>
    <dbReference type="NCBI Taxonomy" id="5974"/>
    <lineage>
        <taxon>Eukaryota</taxon>
        <taxon>Sar</taxon>
        <taxon>Alveolata</taxon>
        <taxon>Ciliophora</taxon>
        <taxon>Intramacronucleata</taxon>
        <taxon>Spirotrichea</taxon>
        <taxon>Stichotrichia</taxon>
        <taxon>Sporadotrichida</taxon>
        <taxon>Halteriidae</taxon>
        <taxon>Halteria</taxon>
    </lineage>
</organism>
<gene>
    <name evidence="1" type="ORF">FGO68_gene5565</name>
</gene>
<evidence type="ECO:0000313" key="2">
    <source>
        <dbReference type="Proteomes" id="UP000785679"/>
    </source>
</evidence>
<keyword evidence="2" id="KW-1185">Reference proteome</keyword>